<gene>
    <name evidence="2" type="ORF">MEDL_58313</name>
</gene>
<keyword evidence="3" id="KW-1185">Reference proteome</keyword>
<reference evidence="2" key="1">
    <citation type="submission" date="2021-03" db="EMBL/GenBank/DDBJ databases">
        <authorList>
            <person name="Bekaert M."/>
        </authorList>
    </citation>
    <scope>NUCLEOTIDE SEQUENCE</scope>
</reference>
<name>A0A8S3UL70_MYTED</name>
<feature type="region of interest" description="Disordered" evidence="1">
    <location>
        <begin position="259"/>
        <end position="285"/>
    </location>
</feature>
<organism evidence="2 3">
    <name type="scientific">Mytilus edulis</name>
    <name type="common">Blue mussel</name>
    <dbReference type="NCBI Taxonomy" id="6550"/>
    <lineage>
        <taxon>Eukaryota</taxon>
        <taxon>Metazoa</taxon>
        <taxon>Spiralia</taxon>
        <taxon>Lophotrochozoa</taxon>
        <taxon>Mollusca</taxon>
        <taxon>Bivalvia</taxon>
        <taxon>Autobranchia</taxon>
        <taxon>Pteriomorphia</taxon>
        <taxon>Mytilida</taxon>
        <taxon>Mytiloidea</taxon>
        <taxon>Mytilidae</taxon>
        <taxon>Mytilinae</taxon>
        <taxon>Mytilus</taxon>
    </lineage>
</organism>
<accession>A0A8S3UL70</accession>
<protein>
    <submittedName>
        <fullName evidence="2">Uncharacterized protein</fullName>
    </submittedName>
</protein>
<dbReference type="Proteomes" id="UP000683360">
    <property type="component" value="Unassembled WGS sequence"/>
</dbReference>
<proteinExistence type="predicted"/>
<dbReference type="OrthoDB" id="6077492at2759"/>
<evidence type="ECO:0000313" key="2">
    <source>
        <dbReference type="EMBL" id="CAG2246342.1"/>
    </source>
</evidence>
<evidence type="ECO:0000256" key="1">
    <source>
        <dbReference type="SAM" id="MobiDB-lite"/>
    </source>
</evidence>
<dbReference type="AlphaFoldDB" id="A0A8S3UL70"/>
<evidence type="ECO:0000313" key="3">
    <source>
        <dbReference type="Proteomes" id="UP000683360"/>
    </source>
</evidence>
<comment type="caution">
    <text evidence="2">The sequence shown here is derived from an EMBL/GenBank/DDBJ whole genome shotgun (WGS) entry which is preliminary data.</text>
</comment>
<dbReference type="EMBL" id="CAJPWZ010002855">
    <property type="protein sequence ID" value="CAG2246342.1"/>
    <property type="molecule type" value="Genomic_DNA"/>
</dbReference>
<sequence length="599" mass="69031">MANENIRHIDIGEGLELELPKRLWTEDVQNFRVFKWDARKIVREGRVFHPAENDYLVSSIYDISNQAFRFPDGEEEKIWVKVKLDEGKAEENRVYKAVVIADKQPTYKKAWLKLGYVCFSTTAIDTCSSNDYRIQIFVPEMALTHEELMMVETKDPNTEYLTYKLAEKPAIQPISNMTPSLAVDRFNPKNVLKPFKIRLPKPNTAGRNGDKMVVIWWLDDEPHIFDPEKGDIVVEDNEDNVMITVNKFKMKQSTMKPEHAGLDFVPGTTPRKTIPVSKESADKRKMGEQKAGMKFAKEGFQIAWIKPGINHREIRDDAKILMNIHHVCNILIFARKESNFKFAIRVECIPEYKISAMKQKRAHEHQFTEITDCRSKTVQIHEDERLRLNYVVKAEIQPQYTFVYKGSFDTNFALLAIDLPKGGRIGAFENMQFDLTSDKFVKIRIHQTNLPLLKLSKLKIPNKPVEEGDSEFFADSSLIVLSKHLTNKLHEVGQFGRELKIPTAVIIGLEEEFKVHTTGFLHKLLQFWLDMPETQEQSNMFTFLLAAIDKSMQSINTKWTTKIMIRVHKAGRALTDDDFKGKNVTEADKSGEFSAQASK</sequence>